<keyword evidence="4" id="KW-0411">Iron-sulfur</keyword>
<evidence type="ECO:0000313" key="7">
    <source>
        <dbReference type="Proteomes" id="UP000305131"/>
    </source>
</evidence>
<accession>A0A6C1KIN0</accession>
<dbReference type="Proteomes" id="UP000305131">
    <property type="component" value="Unassembled WGS sequence"/>
</dbReference>
<reference evidence="6 7" key="1">
    <citation type="submission" date="2019-05" db="EMBL/GenBank/DDBJ databases">
        <authorList>
            <person name="Zhou X."/>
        </authorList>
    </citation>
    <scope>NUCLEOTIDE SEQUENCE [LARGE SCALE GENOMIC DNA]</scope>
    <source>
        <strain evidence="6 7">DSM 432</strain>
    </source>
</reference>
<comment type="caution">
    <text evidence="6">The sequence shown here is derived from an EMBL/GenBank/DDBJ whole genome shotgun (WGS) entry which is preliminary data.</text>
</comment>
<dbReference type="Gene3D" id="2.102.10.10">
    <property type="entry name" value="Rieske [2Fe-2S] iron-sulphur domain"/>
    <property type="match status" value="1"/>
</dbReference>
<keyword evidence="3" id="KW-0408">Iron</keyword>
<evidence type="ECO:0000313" key="6">
    <source>
        <dbReference type="EMBL" id="TLX43671.1"/>
    </source>
</evidence>
<keyword evidence="1" id="KW-0001">2Fe-2S</keyword>
<keyword evidence="2" id="KW-0479">Metal-binding</keyword>
<dbReference type="Pfam" id="PF00355">
    <property type="entry name" value="Rieske"/>
    <property type="match status" value="1"/>
</dbReference>
<dbReference type="InterPro" id="IPR036922">
    <property type="entry name" value="Rieske_2Fe-2S_sf"/>
</dbReference>
<evidence type="ECO:0000259" key="5">
    <source>
        <dbReference type="PROSITE" id="PS51296"/>
    </source>
</evidence>
<organism evidence="6 7">
    <name type="scientific">Xanthobacter autotrophicus</name>
    <dbReference type="NCBI Taxonomy" id="280"/>
    <lineage>
        <taxon>Bacteria</taxon>
        <taxon>Pseudomonadati</taxon>
        <taxon>Pseudomonadota</taxon>
        <taxon>Alphaproteobacteria</taxon>
        <taxon>Hyphomicrobiales</taxon>
        <taxon>Xanthobacteraceae</taxon>
        <taxon>Xanthobacter</taxon>
    </lineage>
</organism>
<dbReference type="CDD" id="cd03474">
    <property type="entry name" value="Rieske_T4moC"/>
    <property type="match status" value="1"/>
</dbReference>
<dbReference type="GO" id="GO:0046872">
    <property type="term" value="F:metal ion binding"/>
    <property type="evidence" value="ECO:0007669"/>
    <property type="project" value="UniProtKB-KW"/>
</dbReference>
<proteinExistence type="predicted"/>
<dbReference type="PROSITE" id="PS51296">
    <property type="entry name" value="RIESKE"/>
    <property type="match status" value="1"/>
</dbReference>
<dbReference type="PANTHER" id="PTHR21496">
    <property type="entry name" value="FERREDOXIN-RELATED"/>
    <property type="match status" value="1"/>
</dbReference>
<dbReference type="OrthoDB" id="9800167at2"/>
<evidence type="ECO:0000256" key="2">
    <source>
        <dbReference type="ARBA" id="ARBA00022723"/>
    </source>
</evidence>
<dbReference type="EMBL" id="VAUP01000015">
    <property type="protein sequence ID" value="TLX43671.1"/>
    <property type="molecule type" value="Genomic_DNA"/>
</dbReference>
<name>A0A6C1KIN0_XANAU</name>
<sequence>MFTRVCKAETVPEGGMRLVIADSHLIVLAWPDNAEEMKAFQGVCPHSNTPLNEAEFDGTIITCPLHYWTWDLNSGDPVEPQECPLAQYPVKVEDGIVYIDTEGVTPLFAAP</sequence>
<evidence type="ECO:0000256" key="4">
    <source>
        <dbReference type="ARBA" id="ARBA00023014"/>
    </source>
</evidence>
<dbReference type="InterPro" id="IPR017941">
    <property type="entry name" value="Rieske_2Fe-2S"/>
</dbReference>
<feature type="domain" description="Rieske" evidence="5">
    <location>
        <begin position="3"/>
        <end position="99"/>
    </location>
</feature>
<gene>
    <name evidence="6" type="ORF">FBQ73_06025</name>
</gene>
<dbReference type="PANTHER" id="PTHR21496:SF23">
    <property type="entry name" value="3-PHENYLPROPIONATE_CINNAMIC ACID DIOXYGENASE FERREDOXIN SUBUNIT"/>
    <property type="match status" value="1"/>
</dbReference>
<dbReference type="AlphaFoldDB" id="A0A6C1KIN0"/>
<evidence type="ECO:0000256" key="3">
    <source>
        <dbReference type="ARBA" id="ARBA00023004"/>
    </source>
</evidence>
<dbReference type="RefSeq" id="WP_138398583.1">
    <property type="nucleotide sequence ID" value="NZ_JBAFVI010000001.1"/>
</dbReference>
<dbReference type="GO" id="GO:0051537">
    <property type="term" value="F:2 iron, 2 sulfur cluster binding"/>
    <property type="evidence" value="ECO:0007669"/>
    <property type="project" value="UniProtKB-KW"/>
</dbReference>
<dbReference type="GeneID" id="95773018"/>
<protein>
    <submittedName>
        <fullName evidence="6">Rieske 2Fe-2S domain-containing protein</fullName>
    </submittedName>
</protein>
<dbReference type="SUPFAM" id="SSF50022">
    <property type="entry name" value="ISP domain"/>
    <property type="match status" value="1"/>
</dbReference>
<evidence type="ECO:0000256" key="1">
    <source>
        <dbReference type="ARBA" id="ARBA00022714"/>
    </source>
</evidence>